<dbReference type="AlphaFoldDB" id="A0AAQ2HH31"/>
<evidence type="ECO:0000313" key="4">
    <source>
        <dbReference type="Proteomes" id="UP000297403"/>
    </source>
</evidence>
<feature type="domain" description="Dienelactone hydrolase" evidence="2">
    <location>
        <begin position="42"/>
        <end position="92"/>
    </location>
</feature>
<comment type="caution">
    <text evidence="3">The sequence shown here is derived from an EMBL/GenBank/DDBJ whole genome shotgun (WGS) entry which is preliminary data.</text>
</comment>
<evidence type="ECO:0000313" key="3">
    <source>
        <dbReference type="EMBL" id="TFC52894.1"/>
    </source>
</evidence>
<reference evidence="3 4" key="1">
    <citation type="submission" date="2019-03" db="EMBL/GenBank/DDBJ databases">
        <title>Genomics of glacier-inhabiting Cryobacterium strains.</title>
        <authorList>
            <person name="Liu Q."/>
            <person name="Xin Y.-H."/>
        </authorList>
    </citation>
    <scope>NUCLEOTIDE SEQUENCE [LARGE SCALE GENOMIC DNA]</scope>
    <source>
        <strain evidence="4">TMT1-22</strain>
    </source>
</reference>
<gene>
    <name evidence="3" type="ORF">E3O49_00625</name>
</gene>
<name>A0AAQ2HH31_9MICO</name>
<dbReference type="GO" id="GO:0016787">
    <property type="term" value="F:hydrolase activity"/>
    <property type="evidence" value="ECO:0007669"/>
    <property type="project" value="InterPro"/>
</dbReference>
<evidence type="ECO:0000259" key="2">
    <source>
        <dbReference type="Pfam" id="PF01738"/>
    </source>
</evidence>
<dbReference type="InterPro" id="IPR002925">
    <property type="entry name" value="Dienelactn_hydro"/>
</dbReference>
<dbReference type="Proteomes" id="UP000297403">
    <property type="component" value="Unassembled WGS sequence"/>
</dbReference>
<dbReference type="EMBL" id="SOFY01000005">
    <property type="protein sequence ID" value="TFC52894.1"/>
    <property type="molecule type" value="Genomic_DNA"/>
</dbReference>
<protein>
    <recommendedName>
        <fullName evidence="2">Dienelactone hydrolase domain-containing protein</fullName>
    </recommendedName>
</protein>
<keyword evidence="4" id="KW-1185">Reference proteome</keyword>
<sequence length="95" mass="9958">MSTARSSGWIPTTGRQCSSSGTPTACRWRSTNADPVSGAIGRVARAIIASAPQAELFLYPGDQHYFADSSLPSYDAGAAELLLERVIGFLGKIPG</sequence>
<proteinExistence type="predicted"/>
<evidence type="ECO:0000256" key="1">
    <source>
        <dbReference type="SAM" id="MobiDB-lite"/>
    </source>
</evidence>
<dbReference type="InterPro" id="IPR029058">
    <property type="entry name" value="AB_hydrolase_fold"/>
</dbReference>
<dbReference type="Pfam" id="PF01738">
    <property type="entry name" value="DLH"/>
    <property type="match status" value="1"/>
</dbReference>
<dbReference type="Gene3D" id="3.40.50.1820">
    <property type="entry name" value="alpha/beta hydrolase"/>
    <property type="match status" value="1"/>
</dbReference>
<organism evidence="3 4">
    <name type="scientific">Cryobacterium shii</name>
    <dbReference type="NCBI Taxonomy" id="1259235"/>
    <lineage>
        <taxon>Bacteria</taxon>
        <taxon>Bacillati</taxon>
        <taxon>Actinomycetota</taxon>
        <taxon>Actinomycetes</taxon>
        <taxon>Micrococcales</taxon>
        <taxon>Microbacteriaceae</taxon>
        <taxon>Cryobacterium</taxon>
    </lineage>
</organism>
<accession>A0AAQ2HH31</accession>
<feature type="region of interest" description="Disordered" evidence="1">
    <location>
        <begin position="1"/>
        <end position="28"/>
    </location>
</feature>